<dbReference type="AlphaFoldDB" id="A0A7C3NA22"/>
<gene>
    <name evidence="1" type="ORF">ENS15_03925</name>
</gene>
<sequence>MKKFFIIILILVYLLLFPLTRFYIIKITSSNYSLKKELLENQKKRTELILKIDYLTSITRLEKYAFDTLGLRYPSGKDYEWISKK</sequence>
<protein>
    <recommendedName>
        <fullName evidence="2">Cell division protein FtsL</fullName>
    </recommendedName>
</protein>
<name>A0A7C3NA22_UNCW3</name>
<evidence type="ECO:0008006" key="2">
    <source>
        <dbReference type="Google" id="ProtNLM"/>
    </source>
</evidence>
<organism evidence="1">
    <name type="scientific">candidate division WOR-3 bacterium</name>
    <dbReference type="NCBI Taxonomy" id="2052148"/>
    <lineage>
        <taxon>Bacteria</taxon>
        <taxon>Bacteria division WOR-3</taxon>
    </lineage>
</organism>
<proteinExistence type="predicted"/>
<dbReference type="EMBL" id="DSTT01000005">
    <property type="protein sequence ID" value="HFK23781.1"/>
    <property type="molecule type" value="Genomic_DNA"/>
</dbReference>
<reference evidence="1" key="1">
    <citation type="journal article" date="2020" name="mSystems">
        <title>Genome- and Community-Level Interaction Insights into Carbon Utilization and Element Cycling Functions of Hydrothermarchaeota in Hydrothermal Sediment.</title>
        <authorList>
            <person name="Zhou Z."/>
            <person name="Liu Y."/>
            <person name="Xu W."/>
            <person name="Pan J."/>
            <person name="Luo Z.H."/>
            <person name="Li M."/>
        </authorList>
    </citation>
    <scope>NUCLEOTIDE SEQUENCE [LARGE SCALE GENOMIC DNA]</scope>
    <source>
        <strain evidence="1">SpSt-464</strain>
    </source>
</reference>
<evidence type="ECO:0000313" key="1">
    <source>
        <dbReference type="EMBL" id="HFK23781.1"/>
    </source>
</evidence>
<accession>A0A7C3NA22</accession>
<comment type="caution">
    <text evidence="1">The sequence shown here is derived from an EMBL/GenBank/DDBJ whole genome shotgun (WGS) entry which is preliminary data.</text>
</comment>